<evidence type="ECO:0000313" key="3">
    <source>
        <dbReference type="Proteomes" id="UP000254841"/>
    </source>
</evidence>
<dbReference type="PANTHER" id="PTHR41786:SF1">
    <property type="entry name" value="6-HYDROXYMETHYLPTERIN DIPHOSPHOKINASE MPTE-LIKE DOMAIN-CONTAINING PROTEIN"/>
    <property type="match status" value="1"/>
</dbReference>
<evidence type="ECO:0000313" key="2">
    <source>
        <dbReference type="EMBL" id="STO96398.1"/>
    </source>
</evidence>
<sequence length="644" mass="72979">MSHFDTNLAALAKVDALLYLALKSFKPNQHYEVFMDNDPANYNIIDTKNTKALYLTKPIDEIMERNAQLHSYSYYPFLYLYGLGNGVLIRLLFNEQRQRIVVFEPELEIIFIVLNLLDFSSEIATQKLQIIYTKQIGYMGVDSLFDSNKYSRVFVKTYDLLVTCPYYESYHDDILRINGYFIKAIEQAVVSVGNDARDSVVGIYHHIANLPDALRTPSLKDLVLALRGRDSAIIISTGPSLHKQLPLLKKVAPYATLLCVDASFPILTKHGIKPDIVLSLERVQESAKFYTDTPKSAQKGVVFALTSIVHKHTKLALKGAKVCFSFRPFGYTSLFGFDEYGYLGIGMSAANMAYELAMLAEFKQCIFIGQDLAFGDDGSSHSKDAIYGTQESQYKKEGIYVPRYGGEGQIETSKIWKLFLHFFEKDIARTPPSMQVINATQGGARIAGTKELPFTQVVESIVQKAQKKPPLLLAPPSPKHSAKLIKQAYKKAQDIIKYGSTQKRKIERVFLQLARELEHIEKLNAQNKLEKINFAKLNALSDKIDDIKGLFGERKFTSYFMDAIQSYIFHQELDIAKVLVLYTANEDELKAKQLQWLYYHKYWLFSLAGGIDCVIHTTQKALDEWSKQDLALASSKPTKRATLS</sequence>
<dbReference type="PANTHER" id="PTHR41786">
    <property type="entry name" value="MOTILITY ACCESSORY FACTOR MAF"/>
    <property type="match status" value="1"/>
</dbReference>
<accession>A0A377J202</accession>
<protein>
    <submittedName>
        <fullName evidence="2">Putative motility accessory factor</fullName>
    </submittedName>
</protein>
<proteinExistence type="predicted"/>
<dbReference type="InterPro" id="IPR002826">
    <property type="entry name" value="MptE-like"/>
</dbReference>
<reference evidence="2 3" key="1">
    <citation type="submission" date="2018-06" db="EMBL/GenBank/DDBJ databases">
        <authorList>
            <consortium name="Pathogen Informatics"/>
            <person name="Doyle S."/>
        </authorList>
    </citation>
    <scope>NUCLEOTIDE SEQUENCE [LARGE SCALE GENOMIC DNA]</scope>
    <source>
        <strain evidence="2 3">NCTC12410</strain>
    </source>
</reference>
<dbReference type="AlphaFoldDB" id="A0A377J202"/>
<organism evidence="2 3">
    <name type="scientific">Helicobacter canis</name>
    <dbReference type="NCBI Taxonomy" id="29419"/>
    <lineage>
        <taxon>Bacteria</taxon>
        <taxon>Pseudomonadati</taxon>
        <taxon>Campylobacterota</taxon>
        <taxon>Epsilonproteobacteria</taxon>
        <taxon>Campylobacterales</taxon>
        <taxon>Helicobacteraceae</taxon>
        <taxon>Helicobacter</taxon>
    </lineage>
</organism>
<evidence type="ECO:0000259" key="1">
    <source>
        <dbReference type="Pfam" id="PF01973"/>
    </source>
</evidence>
<name>A0A377J202_9HELI</name>
<gene>
    <name evidence="2" type="ORF">NCTC12410_00210</name>
</gene>
<dbReference type="EMBL" id="UGHV01000001">
    <property type="protein sequence ID" value="STO96398.1"/>
    <property type="molecule type" value="Genomic_DNA"/>
</dbReference>
<dbReference type="RefSeq" id="WP_115010738.1">
    <property type="nucleotide sequence ID" value="NZ_UGHV01000001.1"/>
</dbReference>
<dbReference type="Pfam" id="PF01973">
    <property type="entry name" value="MptE-like"/>
    <property type="match status" value="1"/>
</dbReference>
<dbReference type="OrthoDB" id="8867611at2"/>
<feature type="domain" description="6-hydroxymethylpterin diphosphokinase MptE-like" evidence="1">
    <location>
        <begin position="205"/>
        <end position="376"/>
    </location>
</feature>
<dbReference type="Proteomes" id="UP000254841">
    <property type="component" value="Unassembled WGS sequence"/>
</dbReference>